<dbReference type="Pfam" id="PF00831">
    <property type="entry name" value="Ribosomal_L29"/>
    <property type="match status" value="1"/>
</dbReference>
<keyword evidence="6" id="KW-0934">Plastid</keyword>
<dbReference type="InterPro" id="IPR036049">
    <property type="entry name" value="Ribosomal_uL29_sf"/>
</dbReference>
<protein>
    <recommendedName>
        <fullName evidence="4 5">Large ribosomal subunit protein uL29c</fullName>
    </recommendedName>
</protein>
<dbReference type="HAMAP" id="MF_00374">
    <property type="entry name" value="Ribosomal_uL29"/>
    <property type="match status" value="1"/>
</dbReference>
<dbReference type="InterPro" id="IPR001854">
    <property type="entry name" value="Ribosomal_uL29"/>
</dbReference>
<dbReference type="PROSITE" id="PS00579">
    <property type="entry name" value="RIBOSOMAL_L29"/>
    <property type="match status" value="1"/>
</dbReference>
<dbReference type="AlphaFoldDB" id="A0A2U9NPI5"/>
<dbReference type="InterPro" id="IPR018254">
    <property type="entry name" value="Ribosomal_uL29_CS"/>
</dbReference>
<evidence type="ECO:0000256" key="3">
    <source>
        <dbReference type="ARBA" id="ARBA00023274"/>
    </source>
</evidence>
<reference evidence="6" key="1">
    <citation type="journal article" date="2018" name="Adv. Bot. Res.">
        <title>Evolution of the Plastid Genomes in Diatoms.</title>
        <authorList>
            <person name="Yu M."/>
            <person name="Ashworth M.P."/>
            <person name="Hajrah N.H."/>
            <person name="Khiyami M.A."/>
            <person name="Sabir M.J."/>
            <person name="Alhebshi A.M."/>
            <person name="Al-Malki A.L."/>
            <person name="Sabir J.S.M."/>
            <person name="Theriot E.C."/>
            <person name="Jansen R.K."/>
        </authorList>
    </citation>
    <scope>NUCLEOTIDE SEQUENCE</scope>
</reference>
<evidence type="ECO:0000256" key="5">
    <source>
        <dbReference type="HAMAP-Rule" id="MF_00374"/>
    </source>
</evidence>
<organism evidence="6">
    <name type="scientific">Eunotogramma sp</name>
    <dbReference type="NCBI Taxonomy" id="2219035"/>
    <lineage>
        <taxon>Eukaryota</taxon>
        <taxon>Sar</taxon>
        <taxon>Stramenopiles</taxon>
        <taxon>Ochrophyta</taxon>
        <taxon>Bacillariophyta</taxon>
        <taxon>Mediophyceae</taxon>
        <taxon>Biddulphiophycidae</taxon>
        <taxon>Anaulales</taxon>
        <taxon>Anaulaceae</taxon>
        <taxon>Eunotogramma</taxon>
    </lineage>
</organism>
<evidence type="ECO:0000313" key="6">
    <source>
        <dbReference type="EMBL" id="AWT39031.1"/>
    </source>
</evidence>
<evidence type="ECO:0000256" key="4">
    <source>
        <dbReference type="ARBA" id="ARBA00040028"/>
    </source>
</evidence>
<dbReference type="SUPFAM" id="SSF46561">
    <property type="entry name" value="Ribosomal protein L29 (L29p)"/>
    <property type="match status" value="1"/>
</dbReference>
<comment type="subcellular location">
    <subcellularLocation>
        <location evidence="5">Plastid</location>
        <location evidence="5">Chloroplast</location>
    </subcellularLocation>
</comment>
<dbReference type="GO" id="GO:0003735">
    <property type="term" value="F:structural constituent of ribosome"/>
    <property type="evidence" value="ECO:0007669"/>
    <property type="project" value="InterPro"/>
</dbReference>
<accession>A0A2U9NPI5</accession>
<dbReference type="EMBL" id="MG755797">
    <property type="protein sequence ID" value="AWT39031.1"/>
    <property type="molecule type" value="Genomic_DNA"/>
</dbReference>
<proteinExistence type="inferred from homology"/>
<gene>
    <name evidence="5 6" type="primary">rpl29</name>
</gene>
<dbReference type="CDD" id="cd00427">
    <property type="entry name" value="Ribosomal_L29_HIP"/>
    <property type="match status" value="1"/>
</dbReference>
<evidence type="ECO:0000256" key="1">
    <source>
        <dbReference type="ARBA" id="ARBA00009254"/>
    </source>
</evidence>
<dbReference type="GO" id="GO:0022625">
    <property type="term" value="C:cytosolic large ribosomal subunit"/>
    <property type="evidence" value="ECO:0007669"/>
    <property type="project" value="TreeGrafter"/>
</dbReference>
<sequence length="89" mass="10383">MGLPQFNDIITLSNTEISEAIIQTEKELFNLRFKKATRQPFKPHEIKHAKRRLAQLKTVLTLRLDEIEKKQSNTVVTLINKQNYMAGNF</sequence>
<dbReference type="GO" id="GO:0009507">
    <property type="term" value="C:chloroplast"/>
    <property type="evidence" value="ECO:0007669"/>
    <property type="project" value="UniProtKB-SubCell"/>
</dbReference>
<dbReference type="InterPro" id="IPR050063">
    <property type="entry name" value="Ribosomal_protein_uL29"/>
</dbReference>
<dbReference type="PANTHER" id="PTHR10916:SF0">
    <property type="entry name" value="LARGE RIBOSOMAL SUBUNIT PROTEIN UL29C"/>
    <property type="match status" value="1"/>
</dbReference>
<geneLocation type="chloroplast" evidence="6"/>
<keyword evidence="2 5" id="KW-0689">Ribosomal protein</keyword>
<comment type="similarity">
    <text evidence="1 5">Belongs to the universal ribosomal protein uL29 family.</text>
</comment>
<name>A0A2U9NPI5_9STRA</name>
<dbReference type="Gene3D" id="1.10.287.310">
    <property type="match status" value="1"/>
</dbReference>
<keyword evidence="3 5" id="KW-0687">Ribonucleoprotein</keyword>
<dbReference type="GO" id="GO:0006412">
    <property type="term" value="P:translation"/>
    <property type="evidence" value="ECO:0007669"/>
    <property type="project" value="UniProtKB-UniRule"/>
</dbReference>
<evidence type="ECO:0000256" key="2">
    <source>
        <dbReference type="ARBA" id="ARBA00022980"/>
    </source>
</evidence>
<dbReference type="NCBIfam" id="TIGR00012">
    <property type="entry name" value="L29"/>
    <property type="match status" value="1"/>
</dbReference>
<dbReference type="PANTHER" id="PTHR10916">
    <property type="entry name" value="60S RIBOSOMAL PROTEIN L35/50S RIBOSOMAL PROTEIN L29"/>
    <property type="match status" value="1"/>
</dbReference>
<keyword evidence="6" id="KW-0150">Chloroplast</keyword>